<evidence type="ECO:0000313" key="2">
    <source>
        <dbReference type="Proteomes" id="UP000196694"/>
    </source>
</evidence>
<name>A0A211YRE6_9CREN</name>
<dbReference type="EMBL" id="NCQP01000001">
    <property type="protein sequence ID" value="OWJ55541.1"/>
    <property type="molecule type" value="Genomic_DNA"/>
</dbReference>
<dbReference type="AlphaFoldDB" id="A0A211YRE6"/>
<accession>A0A211YRE6</accession>
<reference evidence="1 2" key="1">
    <citation type="submission" date="2017-05" db="EMBL/GenBank/DDBJ databases">
        <title>The draft genome of the hyperthermophilic archaeon 'Pyrodictium delaneyi strain Hulk', an iron and nitrate reducer, reveals the capacity for sulfate reduction.</title>
        <authorList>
            <person name="Demey L.M."/>
            <person name="Miller C."/>
            <person name="Manzella M."/>
            <person name="Reguera G."/>
            <person name="Kashefi K."/>
        </authorList>
    </citation>
    <scope>NUCLEOTIDE SEQUENCE [LARGE SCALE GENOMIC DNA]</scope>
    <source>
        <strain evidence="1 2">Hulk</strain>
    </source>
</reference>
<organism evidence="1 2">
    <name type="scientific">Pyrodictium delaneyi</name>
    <dbReference type="NCBI Taxonomy" id="1273541"/>
    <lineage>
        <taxon>Archaea</taxon>
        <taxon>Thermoproteota</taxon>
        <taxon>Thermoprotei</taxon>
        <taxon>Desulfurococcales</taxon>
        <taxon>Pyrodictiaceae</taxon>
        <taxon>Pyrodictium</taxon>
    </lineage>
</organism>
<gene>
    <name evidence="1" type="ORF">Pdsh_01760</name>
</gene>
<evidence type="ECO:0000313" key="1">
    <source>
        <dbReference type="EMBL" id="OWJ55541.1"/>
    </source>
</evidence>
<sequence>MSGRVEGLGMTSRAVEKASKVQALLQSSGFYVSRHASSMLVMHSDRIVATLHVYDEECRLHVYRPWMSENREALEQLRTLLARLCTSLVEKTMPGDAGA</sequence>
<proteinExistence type="predicted"/>
<protein>
    <submittedName>
        <fullName evidence="1">Uncharacterized protein</fullName>
    </submittedName>
</protein>
<comment type="caution">
    <text evidence="1">The sequence shown here is derived from an EMBL/GenBank/DDBJ whole genome shotgun (WGS) entry which is preliminary data.</text>
</comment>
<keyword evidence="2" id="KW-1185">Reference proteome</keyword>
<dbReference type="Proteomes" id="UP000196694">
    <property type="component" value="Unassembled WGS sequence"/>
</dbReference>